<gene>
    <name evidence="1" type="ORF">ACPOL_5149</name>
</gene>
<dbReference type="Proteomes" id="UP000253606">
    <property type="component" value="Chromosome"/>
</dbReference>
<proteinExistence type="predicted"/>
<dbReference type="KEGG" id="abas:ACPOL_5149"/>
<keyword evidence="2" id="KW-1185">Reference proteome</keyword>
<dbReference type="EMBL" id="CP030840">
    <property type="protein sequence ID" value="AXC14403.1"/>
    <property type="molecule type" value="Genomic_DNA"/>
</dbReference>
<organism evidence="1 2">
    <name type="scientific">Acidisarcina polymorpha</name>
    <dbReference type="NCBI Taxonomy" id="2211140"/>
    <lineage>
        <taxon>Bacteria</taxon>
        <taxon>Pseudomonadati</taxon>
        <taxon>Acidobacteriota</taxon>
        <taxon>Terriglobia</taxon>
        <taxon>Terriglobales</taxon>
        <taxon>Acidobacteriaceae</taxon>
        <taxon>Acidisarcina</taxon>
    </lineage>
</organism>
<sequence>MMLPIRTLEIAAWGLDDYEFRPHALSRRKNREARRLVAERPPFESLDPVCVDETIAFREAFDRHISRRDLQTEMLGLDWSLGIVDLRRLLAFQRRLSFNPKLSPVTVPRQSDWPGLMDIAFASRDPVSCEVVRDAARNTVIFRSTNPNLHVRATDDPGAPISVDSGSPFFEVASYRNRWFLRDGYHRAYALLRAGVFRLPAVIVKASNLGELGAIKPWFFTESVLLGEQPPFVTDFLNGSLTIEYDRPPIVKTLRVTIEESIATVQPTQLSGVQP</sequence>
<dbReference type="OrthoDB" id="114216at2"/>
<reference evidence="1 2" key="1">
    <citation type="journal article" date="2018" name="Front. Microbiol.">
        <title>Hydrolytic Capabilities as a Key to Environmental Success: Chitinolytic and Cellulolytic Acidobacteria From Acidic Sub-arctic Soils and Boreal Peatlands.</title>
        <authorList>
            <person name="Belova S.E."/>
            <person name="Ravin N.V."/>
            <person name="Pankratov T.A."/>
            <person name="Rakitin A.L."/>
            <person name="Ivanova A.A."/>
            <person name="Beletsky A.V."/>
            <person name="Mardanov A.V."/>
            <person name="Sinninghe Damste J.S."/>
            <person name="Dedysh S.N."/>
        </authorList>
    </citation>
    <scope>NUCLEOTIDE SEQUENCE [LARGE SCALE GENOMIC DNA]</scope>
    <source>
        <strain evidence="1 2">SBC82</strain>
    </source>
</reference>
<evidence type="ECO:0000313" key="2">
    <source>
        <dbReference type="Proteomes" id="UP000253606"/>
    </source>
</evidence>
<evidence type="ECO:0000313" key="1">
    <source>
        <dbReference type="EMBL" id="AXC14403.1"/>
    </source>
</evidence>
<dbReference type="RefSeq" id="WP_114209188.1">
    <property type="nucleotide sequence ID" value="NZ_CP030840.1"/>
</dbReference>
<name>A0A2Z5G5A0_9BACT</name>
<dbReference type="AlphaFoldDB" id="A0A2Z5G5A0"/>
<protein>
    <submittedName>
        <fullName evidence="1">Uncharacterized protein</fullName>
    </submittedName>
</protein>
<accession>A0A2Z5G5A0</accession>